<gene>
    <name evidence="1" type="ORF">OPT61_g1214</name>
</gene>
<protein>
    <submittedName>
        <fullName evidence="1">Uncharacterized protein</fullName>
    </submittedName>
</protein>
<dbReference type="EMBL" id="JAPHNI010000046">
    <property type="protein sequence ID" value="KAJ8117627.1"/>
    <property type="molecule type" value="Genomic_DNA"/>
</dbReference>
<accession>A0ACC2IRF5</accession>
<reference evidence="1" key="1">
    <citation type="submission" date="2022-11" db="EMBL/GenBank/DDBJ databases">
        <title>Genome Sequence of Boeremia exigua.</title>
        <authorList>
            <person name="Buettner E."/>
        </authorList>
    </citation>
    <scope>NUCLEOTIDE SEQUENCE</scope>
    <source>
        <strain evidence="1">CU02</strain>
    </source>
</reference>
<evidence type="ECO:0000313" key="1">
    <source>
        <dbReference type="EMBL" id="KAJ8117627.1"/>
    </source>
</evidence>
<proteinExistence type="predicted"/>
<sequence>MLAFGARIIPWLSEDLHMGASSLRRIAATRAPPCPVPVPRTLNSPPAPAVCINSMEIGTLAASAEKSATPQTWPSTPAMSTNSDSLGPCRLLQAYDEGCNNIDRWSERALPGEERLFGEPGMLIRPSDTRTMQATDQKPPRRSLKVQHATFTGAIVMATGCRNGKRNLLSYLDIN</sequence>
<organism evidence="1 2">
    <name type="scientific">Boeremia exigua</name>
    <dbReference type="NCBI Taxonomy" id="749465"/>
    <lineage>
        <taxon>Eukaryota</taxon>
        <taxon>Fungi</taxon>
        <taxon>Dikarya</taxon>
        <taxon>Ascomycota</taxon>
        <taxon>Pezizomycotina</taxon>
        <taxon>Dothideomycetes</taxon>
        <taxon>Pleosporomycetidae</taxon>
        <taxon>Pleosporales</taxon>
        <taxon>Pleosporineae</taxon>
        <taxon>Didymellaceae</taxon>
        <taxon>Boeremia</taxon>
    </lineage>
</organism>
<keyword evidence="2" id="KW-1185">Reference proteome</keyword>
<dbReference type="Proteomes" id="UP001153331">
    <property type="component" value="Unassembled WGS sequence"/>
</dbReference>
<evidence type="ECO:0000313" key="2">
    <source>
        <dbReference type="Proteomes" id="UP001153331"/>
    </source>
</evidence>
<name>A0ACC2IRF5_9PLEO</name>
<comment type="caution">
    <text evidence="1">The sequence shown here is derived from an EMBL/GenBank/DDBJ whole genome shotgun (WGS) entry which is preliminary data.</text>
</comment>